<proteinExistence type="predicted"/>
<organism evidence="2 3">
    <name type="scientific">Capnocytophaga felis</name>
    <dbReference type="NCBI Taxonomy" id="2267611"/>
    <lineage>
        <taxon>Bacteria</taxon>
        <taxon>Pseudomonadati</taxon>
        <taxon>Bacteroidota</taxon>
        <taxon>Flavobacteriia</taxon>
        <taxon>Flavobacteriales</taxon>
        <taxon>Flavobacteriaceae</taxon>
        <taxon>Capnocytophaga</taxon>
    </lineage>
</organism>
<feature type="compositionally biased region" description="Basic and acidic residues" evidence="1">
    <location>
        <begin position="89"/>
        <end position="99"/>
    </location>
</feature>
<evidence type="ECO:0000256" key="1">
    <source>
        <dbReference type="SAM" id="MobiDB-lite"/>
    </source>
</evidence>
<reference evidence="3" key="1">
    <citation type="journal article" date="2020" name="Int. J. Syst. Evol. Microbiol.">
        <title>Capnocytophaga felis sp. nov. isolated from the feline oral cavity.</title>
        <authorList>
            <person name="Suzuki M."/>
            <person name="Umeda K."/>
            <person name="Kimura M."/>
            <person name="Imaoka K."/>
            <person name="Morikawa S."/>
            <person name="Maeda K."/>
        </authorList>
    </citation>
    <scope>NUCLEOTIDE SEQUENCE [LARGE SCALE GENOMIC DNA]</scope>
    <source>
        <strain evidence="3">KC07070</strain>
    </source>
</reference>
<evidence type="ECO:0000313" key="2">
    <source>
        <dbReference type="EMBL" id="GET46152.1"/>
    </source>
</evidence>
<comment type="caution">
    <text evidence="2">The sequence shown here is derived from an EMBL/GenBank/DDBJ whole genome shotgun (WGS) entry which is preliminary data.</text>
</comment>
<name>A0A5M4BA26_9FLAO</name>
<evidence type="ECO:0000313" key="3">
    <source>
        <dbReference type="Proteomes" id="UP000398217"/>
    </source>
</evidence>
<dbReference type="Proteomes" id="UP000398217">
    <property type="component" value="Unassembled WGS sequence"/>
</dbReference>
<accession>A0A5M4BA26</accession>
<dbReference type="OrthoDB" id="1489647at2"/>
<dbReference type="AlphaFoldDB" id="A0A5M4BA26"/>
<gene>
    <name evidence="2" type="ORF">RCZ01_14540</name>
</gene>
<protein>
    <submittedName>
        <fullName evidence="2">Uncharacterized protein</fullName>
    </submittedName>
</protein>
<feature type="region of interest" description="Disordered" evidence="1">
    <location>
        <begin position="80"/>
        <end position="99"/>
    </location>
</feature>
<dbReference type="RefSeq" id="WP_155284785.1">
    <property type="nucleotide sequence ID" value="NZ_BLBC01000008.1"/>
</dbReference>
<dbReference type="EMBL" id="BLBC01000008">
    <property type="protein sequence ID" value="GET46152.1"/>
    <property type="molecule type" value="Genomic_DNA"/>
</dbReference>
<dbReference type="PROSITE" id="PS51257">
    <property type="entry name" value="PROKAR_LIPOPROTEIN"/>
    <property type="match status" value="1"/>
</dbReference>
<keyword evidence="3" id="KW-1185">Reference proteome</keyword>
<sequence>MIKHQFLKFRNMALLAISLIVVGCNKDIVDTTTPSAEDNQKFPVQNGTELILGEQLENPYALKNMQKAMDTLMQSVHKSVLSGKPYGRKPLEPKTKDER</sequence>